<dbReference type="Gene3D" id="3.30.720.20">
    <property type="entry name" value="Protein of unknown function DUF1797"/>
    <property type="match status" value="1"/>
</dbReference>
<dbReference type="SUPFAM" id="SSF143567">
    <property type="entry name" value="YkuJ-like"/>
    <property type="match status" value="1"/>
</dbReference>
<dbReference type="PIRSF" id="PIRSF037356">
    <property type="entry name" value="DUF1797"/>
    <property type="match status" value="1"/>
</dbReference>
<organism evidence="1 2">
    <name type="scientific">Streptococcus agalactiae LMG 14747</name>
    <dbReference type="NCBI Taxonomy" id="1154860"/>
    <lineage>
        <taxon>Bacteria</taxon>
        <taxon>Bacillati</taxon>
        <taxon>Bacillota</taxon>
        <taxon>Bacilli</taxon>
        <taxon>Lactobacillales</taxon>
        <taxon>Streptococcaceae</taxon>
        <taxon>Streptococcus</taxon>
    </lineage>
</organism>
<name>V6Z1R5_STRAG</name>
<comment type="caution">
    <text evidence="1">The sequence shown here is derived from an EMBL/GenBank/DDBJ whole genome shotgun (WGS) entry which is preliminary data.</text>
</comment>
<dbReference type="InterPro" id="IPR038073">
    <property type="entry name" value="YkuJ-like_sf"/>
</dbReference>
<reference evidence="1 2" key="1">
    <citation type="submission" date="2013-05" db="EMBL/GenBank/DDBJ databases">
        <authorList>
            <person name="Richards V.P."/>
            <person name="Durkin S.A.S."/>
            <person name="Kim M."/>
            <person name="Pavinski Bitar P.D."/>
            <person name="Stanhope M.J."/>
            <person name="Town C.D."/>
            <person name="Venter J.C."/>
        </authorList>
    </citation>
    <scope>NUCLEOTIDE SEQUENCE [LARGE SCALE GENOMIC DNA]</scope>
    <source>
        <strain evidence="1 2">LMG 14747</strain>
    </source>
</reference>
<gene>
    <name evidence="1" type="ORF">SAG0136_05450</name>
</gene>
<dbReference type="Proteomes" id="UP000018482">
    <property type="component" value="Unassembled WGS sequence"/>
</dbReference>
<sequence length="90" mass="10384">MVKYGKVIEIEEHDMESHLVRIINRLELMATDGGNLKRNFEREGVVVAEVSFSNDPENGPVFTLRDVEARESYSFDSIDLIAMEIYDLLY</sequence>
<proteinExistence type="predicted"/>
<evidence type="ECO:0000313" key="2">
    <source>
        <dbReference type="Proteomes" id="UP000018482"/>
    </source>
</evidence>
<dbReference type="InterPro" id="IPR014904">
    <property type="entry name" value="YkuJ-like"/>
</dbReference>
<dbReference type="eggNOG" id="COG4703">
    <property type="taxonomic scope" value="Bacteria"/>
</dbReference>
<dbReference type="EMBL" id="ANQC01000086">
    <property type="protein sequence ID" value="ESV54688.1"/>
    <property type="molecule type" value="Genomic_DNA"/>
</dbReference>
<accession>V6Z1R5</accession>
<evidence type="ECO:0000313" key="1">
    <source>
        <dbReference type="EMBL" id="ESV54688.1"/>
    </source>
</evidence>
<protein>
    <submittedName>
        <fullName evidence="1">Uncharacterized protein</fullName>
    </submittedName>
</protein>
<dbReference type="AlphaFoldDB" id="V6Z1R5"/>
<dbReference type="Pfam" id="PF08796">
    <property type="entry name" value="DUF1797"/>
    <property type="match status" value="1"/>
</dbReference>